<evidence type="ECO:0000313" key="4">
    <source>
        <dbReference type="Proteomes" id="UP000311713"/>
    </source>
</evidence>
<name>A0A5C4UVT5_9ACTN</name>
<feature type="region of interest" description="Disordered" evidence="1">
    <location>
        <begin position="221"/>
        <end position="254"/>
    </location>
</feature>
<dbReference type="AlphaFoldDB" id="A0A5C4UVT5"/>
<dbReference type="Pfam" id="PF13471">
    <property type="entry name" value="Transglut_core3"/>
    <property type="match status" value="1"/>
</dbReference>
<accession>A0A5C4UVT5</accession>
<dbReference type="NCBIfam" id="NF033537">
    <property type="entry name" value="lasso_biosyn_B2"/>
    <property type="match status" value="1"/>
</dbReference>
<evidence type="ECO:0000313" key="3">
    <source>
        <dbReference type="EMBL" id="TNM27079.1"/>
    </source>
</evidence>
<dbReference type="OrthoDB" id="583768at2"/>
<dbReference type="InterPro" id="IPR053521">
    <property type="entry name" value="McjB-like"/>
</dbReference>
<evidence type="ECO:0000256" key="1">
    <source>
        <dbReference type="SAM" id="MobiDB-lite"/>
    </source>
</evidence>
<dbReference type="EMBL" id="VDGT01000019">
    <property type="protein sequence ID" value="TNM27079.1"/>
    <property type="molecule type" value="Genomic_DNA"/>
</dbReference>
<feature type="compositionally biased region" description="Basic and acidic residues" evidence="1">
    <location>
        <begin position="227"/>
        <end position="246"/>
    </location>
</feature>
<proteinExistence type="predicted"/>
<protein>
    <submittedName>
        <fullName evidence="3">Lasso peptide biosynthesis B2 protein</fullName>
    </submittedName>
</protein>
<sequence>MADRAPGLAVPLHKHIRRGQRFVAYSEWHLLHTATKEVDDLTGAFTGEGAEETVVRADLAALVGQLRELGLLDARPAPAPDPGPTHVREVLPPRARLSVADRAAGLLALATALFLPRCTPIGAGIAIARVIARVPLRTATPERADALFAAVRRAGRSWPGRAACLEESFACYLAAALRGQGVTWVIGARTAPAGAHAWNEAGGQVIGQDAGERVWPYAPALRVRPGRAKEKTHSPPPATERDRDTRSGGSLAQT</sequence>
<dbReference type="RefSeq" id="WP_139648119.1">
    <property type="nucleotide sequence ID" value="NZ_BAAAZS010000022.1"/>
</dbReference>
<reference evidence="3 4" key="1">
    <citation type="submission" date="2019-06" db="EMBL/GenBank/DDBJ databases">
        <title>Draft genome of Streptomyces sedi sp. JCM16909.</title>
        <authorList>
            <person name="Klykleung N."/>
            <person name="Tanasupawat S."/>
            <person name="Kudo T."/>
            <person name="Yuki M."/>
            <person name="Ohkuma M."/>
        </authorList>
    </citation>
    <scope>NUCLEOTIDE SEQUENCE [LARGE SCALE GENOMIC DNA]</scope>
    <source>
        <strain evidence="3 4">JCM 16909</strain>
    </source>
</reference>
<feature type="domain" description="Microcin J25-processing protein McjB C-terminal" evidence="2">
    <location>
        <begin position="132"/>
        <end position="214"/>
    </location>
</feature>
<dbReference type="InterPro" id="IPR032708">
    <property type="entry name" value="McjB_C"/>
</dbReference>
<gene>
    <name evidence="3" type="ORF">FH715_22260</name>
</gene>
<organism evidence="3 4">
    <name type="scientific">Streptomyces sedi</name>
    <dbReference type="NCBI Taxonomy" id="555059"/>
    <lineage>
        <taxon>Bacteria</taxon>
        <taxon>Bacillati</taxon>
        <taxon>Actinomycetota</taxon>
        <taxon>Actinomycetes</taxon>
        <taxon>Kitasatosporales</taxon>
        <taxon>Streptomycetaceae</taxon>
        <taxon>Streptomyces</taxon>
    </lineage>
</organism>
<comment type="caution">
    <text evidence="3">The sequence shown here is derived from an EMBL/GenBank/DDBJ whole genome shotgun (WGS) entry which is preliminary data.</text>
</comment>
<keyword evidence="4" id="KW-1185">Reference proteome</keyword>
<evidence type="ECO:0000259" key="2">
    <source>
        <dbReference type="Pfam" id="PF13471"/>
    </source>
</evidence>
<dbReference type="Proteomes" id="UP000311713">
    <property type="component" value="Unassembled WGS sequence"/>
</dbReference>